<organism evidence="2 3">
    <name type="scientific">Arthrobacter phage Eileen</name>
    <dbReference type="NCBI Taxonomy" id="2419956"/>
    <lineage>
        <taxon>Viruses</taxon>
        <taxon>Duplodnaviria</taxon>
        <taxon>Heunggongvirae</taxon>
        <taxon>Uroviricota</taxon>
        <taxon>Caudoviricetes</taxon>
        <taxon>Bridgettevirus</taxon>
        <taxon>Bridgettevirus eileen</taxon>
    </lineage>
</organism>
<feature type="region of interest" description="Disordered" evidence="1">
    <location>
        <begin position="1"/>
        <end position="50"/>
    </location>
</feature>
<dbReference type="GeneID" id="55006682"/>
<evidence type="ECO:0000313" key="3">
    <source>
        <dbReference type="Proteomes" id="UP000270965"/>
    </source>
</evidence>
<dbReference type="RefSeq" id="YP_009815460.1">
    <property type="nucleotide sequence ID" value="NC_048094.1"/>
</dbReference>
<keyword evidence="3" id="KW-1185">Reference proteome</keyword>
<accession>A0A3G2KFT1</accession>
<proteinExistence type="predicted"/>
<dbReference type="KEGG" id="vg:55006682"/>
<gene>
    <name evidence="2" type="primary">45</name>
    <name evidence="2" type="ORF">PBI_EILEEN_45</name>
</gene>
<sequence length="50" mass="5605">MGPHQSFPLTQREWHEQAAGIAYQPPPPPTQPAPAGMNPFTRNPLLERDE</sequence>
<dbReference type="EMBL" id="MH834611">
    <property type="protein sequence ID" value="AYN57852.1"/>
    <property type="molecule type" value="Genomic_DNA"/>
</dbReference>
<dbReference type="Proteomes" id="UP000270965">
    <property type="component" value="Segment"/>
</dbReference>
<evidence type="ECO:0000313" key="2">
    <source>
        <dbReference type="EMBL" id="AYN57852.1"/>
    </source>
</evidence>
<name>A0A3G2KFT1_9CAUD</name>
<protein>
    <submittedName>
        <fullName evidence="2">Uncharacterized protein</fullName>
    </submittedName>
</protein>
<reference evidence="2 3" key="1">
    <citation type="submission" date="2018-09" db="EMBL/GenBank/DDBJ databases">
        <authorList>
            <person name="Ulbrich M.C."/>
            <person name="Stoner T.H."/>
            <person name="Garlena R.A."/>
            <person name="Russell D.A."/>
            <person name="Pope W.H."/>
            <person name="Jacobs-Sera D."/>
            <person name="Hatfull G.F."/>
        </authorList>
    </citation>
    <scope>NUCLEOTIDE SEQUENCE [LARGE SCALE GENOMIC DNA]</scope>
</reference>
<evidence type="ECO:0000256" key="1">
    <source>
        <dbReference type="SAM" id="MobiDB-lite"/>
    </source>
</evidence>